<feature type="domain" description="SGNH hydrolase-type esterase" evidence="3">
    <location>
        <begin position="38"/>
        <end position="214"/>
    </location>
</feature>
<dbReference type="PANTHER" id="PTHR22901">
    <property type="entry name" value="SIALATE O-ACETYLESTERASE"/>
    <property type="match status" value="1"/>
</dbReference>
<keyword evidence="5" id="KW-1185">Reference proteome</keyword>
<dbReference type="EMBL" id="JAGUCN010000005">
    <property type="protein sequence ID" value="MBS2210979.1"/>
    <property type="molecule type" value="Genomic_DNA"/>
</dbReference>
<evidence type="ECO:0000313" key="5">
    <source>
        <dbReference type="Proteomes" id="UP000721861"/>
    </source>
</evidence>
<dbReference type="InterPro" id="IPR005181">
    <property type="entry name" value="SASA"/>
</dbReference>
<dbReference type="InterPro" id="IPR039329">
    <property type="entry name" value="SIAE"/>
</dbReference>
<keyword evidence="1" id="KW-0378">Hydrolase</keyword>
<proteinExistence type="predicted"/>
<dbReference type="Proteomes" id="UP000721861">
    <property type="component" value="Unassembled WGS sequence"/>
</dbReference>
<dbReference type="Pfam" id="PF03629">
    <property type="entry name" value="SASA"/>
    <property type="match status" value="1"/>
</dbReference>
<evidence type="ECO:0000256" key="1">
    <source>
        <dbReference type="ARBA" id="ARBA00022801"/>
    </source>
</evidence>
<dbReference type="SUPFAM" id="SSF52266">
    <property type="entry name" value="SGNH hydrolase"/>
    <property type="match status" value="2"/>
</dbReference>
<dbReference type="Gene3D" id="3.40.50.1110">
    <property type="entry name" value="SGNH hydrolase"/>
    <property type="match status" value="2"/>
</dbReference>
<evidence type="ECO:0000313" key="4">
    <source>
        <dbReference type="EMBL" id="MBS2210979.1"/>
    </source>
</evidence>
<evidence type="ECO:0000259" key="2">
    <source>
        <dbReference type="Pfam" id="PF03629"/>
    </source>
</evidence>
<reference evidence="4 5" key="1">
    <citation type="journal article" date="2014" name="Int. J. Syst. Evol. Microbiol.">
        <title>Carboxylicivirga gen. nov. in the family Marinilabiliaceae with two novel species, Carboxylicivirga mesophila sp. nov. and Carboxylicivirga taeanensis sp. nov., and reclassification of Cytophaga fermentans as Saccharicrinis fermentans gen. nov., comb. nov.</title>
        <authorList>
            <person name="Yang S.H."/>
            <person name="Seo H.S."/>
            <person name="Woo J.H."/>
            <person name="Oh H.M."/>
            <person name="Jang H."/>
            <person name="Lee J.H."/>
            <person name="Kim S.J."/>
            <person name="Kwon K.K."/>
        </authorList>
    </citation>
    <scope>NUCLEOTIDE SEQUENCE [LARGE SCALE GENOMIC DNA]</scope>
    <source>
        <strain evidence="4 5">JCM 18290</strain>
    </source>
</reference>
<name>A0ABS5K7P2_9BACT</name>
<evidence type="ECO:0000259" key="3">
    <source>
        <dbReference type="Pfam" id="PF13472"/>
    </source>
</evidence>
<dbReference type="InterPro" id="IPR036514">
    <property type="entry name" value="SGNH_hydro_sf"/>
</dbReference>
<accession>A0ABS5K7P2</accession>
<evidence type="ECO:0008006" key="6">
    <source>
        <dbReference type="Google" id="ProtNLM"/>
    </source>
</evidence>
<dbReference type="PANTHER" id="PTHR22901:SF0">
    <property type="entry name" value="SIALATE O-ACETYLESTERASE"/>
    <property type="match status" value="1"/>
</dbReference>
<feature type="domain" description="Sialate O-acetylesterase" evidence="2">
    <location>
        <begin position="314"/>
        <end position="578"/>
    </location>
</feature>
<dbReference type="InterPro" id="IPR013830">
    <property type="entry name" value="SGNH_hydro"/>
</dbReference>
<protein>
    <recommendedName>
        <fullName evidence="6">Sialate O-acetylesterase</fullName>
    </recommendedName>
</protein>
<comment type="caution">
    <text evidence="4">The sequence shown here is derived from an EMBL/GenBank/DDBJ whole genome shotgun (WGS) entry which is preliminary data.</text>
</comment>
<gene>
    <name evidence="4" type="ORF">KEM09_06185</name>
</gene>
<organism evidence="4 5">
    <name type="scientific">Carboxylicivirga mesophila</name>
    <dbReference type="NCBI Taxonomy" id="1166478"/>
    <lineage>
        <taxon>Bacteria</taxon>
        <taxon>Pseudomonadati</taxon>
        <taxon>Bacteroidota</taxon>
        <taxon>Bacteroidia</taxon>
        <taxon>Marinilabiliales</taxon>
        <taxon>Marinilabiliaceae</taxon>
        <taxon>Carboxylicivirga</taxon>
    </lineage>
</organism>
<dbReference type="RefSeq" id="WP_212226801.1">
    <property type="nucleotide sequence ID" value="NZ_JAGUCN010000005.1"/>
</dbReference>
<dbReference type="Pfam" id="PF13472">
    <property type="entry name" value="Lipase_GDSL_2"/>
    <property type="match status" value="1"/>
</dbReference>
<sequence length="707" mass="80070">MSDREGCRINWALKLSMLAILLLIFESAGYAQKTKVACVGNSVTFGYHIEQRETNSYPAQLEAMLGEDYEVGNFGKSGATLLRKGHRPYMEQAEFQDAVAFQPDILIVSLGLNDTDPRNWPNYRDDFIEDYSVLLESFRKADGSMPEIWIGRMTPIFHTHPRFKSGTRDWFWQIQATIEQVAKNWNAQLIDWHTPLHARPELFPDALHPTKEGATIMAKLAHQHITGDFGGLHVASVFSDHMVLQRDTIIAIWGTANRGERVSVQFNGTSMDVETGFDGKWEVELPSMQWGGPYALTVKTETEQITIKDVMLGDVWLCSGQSNMVFTVKQSNRGSEALNQALPYNIRLMNYHPLAETNNTAWDSIILQKVNELEYLSGKWELASSQSVADFSAIGWYFGTQLEQELNVPIGLIQLAVGGSPTEAWIDRKTLEHHAQLVNMLYDWQNNDHTMQWCRERAGVNIQNAKSTFQRHPYQPAYLYESGISQIEGLAIKGVLWYQGESNAHNVELHEALFPVMVQSWRDGWNQPDLPVLFAQLSSLNRPSWPHFRDSQRRLAQQLPHVSMVVTSDWGNETDVHPKNKYPVAERFANTALREVYGENDVPFGNVEIEGVNAGKDGIEIVFNHTQKLQTTDGENIRELEVAGEDGIFHPADATVKKNTLVIKTENISVKAIRYAWKPYSQANLTNENGTPVSTFRIDAPFDNKTK</sequence>